<organism evidence="12 13">
    <name type="scientific">Pleurodeles waltl</name>
    <name type="common">Iberian ribbed newt</name>
    <dbReference type="NCBI Taxonomy" id="8319"/>
    <lineage>
        <taxon>Eukaryota</taxon>
        <taxon>Metazoa</taxon>
        <taxon>Chordata</taxon>
        <taxon>Craniata</taxon>
        <taxon>Vertebrata</taxon>
        <taxon>Euteleostomi</taxon>
        <taxon>Amphibia</taxon>
        <taxon>Batrachia</taxon>
        <taxon>Caudata</taxon>
        <taxon>Salamandroidea</taxon>
        <taxon>Salamandridae</taxon>
        <taxon>Pleurodelinae</taxon>
        <taxon>Pleurodeles</taxon>
    </lineage>
</organism>
<dbReference type="PROSITE" id="PS51348">
    <property type="entry name" value="GLYCOSYL_HYDROL_F22_2"/>
    <property type="match status" value="1"/>
</dbReference>
<keyword evidence="13" id="KW-1185">Reference proteome</keyword>
<dbReference type="GO" id="GO:0031640">
    <property type="term" value="P:killing of cells of another organism"/>
    <property type="evidence" value="ECO:0007669"/>
    <property type="project" value="UniProtKB-KW"/>
</dbReference>
<proteinExistence type="inferred from homology"/>
<evidence type="ECO:0000256" key="3">
    <source>
        <dbReference type="ARBA" id="ARBA00012732"/>
    </source>
</evidence>
<evidence type="ECO:0000256" key="9">
    <source>
        <dbReference type="RuleBase" id="RU004440"/>
    </source>
</evidence>
<keyword evidence="5" id="KW-0081">Bacteriolytic enzyme</keyword>
<evidence type="ECO:0000256" key="1">
    <source>
        <dbReference type="ARBA" id="ARBA00000632"/>
    </source>
</evidence>
<feature type="domain" description="Glycosyl hydrolases family 22 (GH22)" evidence="11">
    <location>
        <begin position="148"/>
        <end position="166"/>
    </location>
</feature>
<evidence type="ECO:0000259" key="11">
    <source>
        <dbReference type="PROSITE" id="PS00128"/>
    </source>
</evidence>
<dbReference type="InterPro" id="IPR023346">
    <property type="entry name" value="Lysozyme-like_dom_sf"/>
</dbReference>
<dbReference type="PANTHER" id="PTHR11407:SF28">
    <property type="entry name" value="LYSOZYME C"/>
    <property type="match status" value="1"/>
</dbReference>
<dbReference type="GO" id="GO:0003796">
    <property type="term" value="F:lysozyme activity"/>
    <property type="evidence" value="ECO:0007669"/>
    <property type="project" value="UniProtKB-EC"/>
</dbReference>
<keyword evidence="7" id="KW-1015">Disulfide bond</keyword>
<dbReference type="FunFam" id="1.10.530.10:FF:000001">
    <property type="entry name" value="Lysozyme C"/>
    <property type="match status" value="1"/>
</dbReference>
<protein>
    <recommendedName>
        <fullName evidence="3">lysozyme</fullName>
        <ecNumber evidence="3">3.2.1.17</ecNumber>
    </recommendedName>
</protein>
<comment type="similarity">
    <text evidence="2 9">Belongs to the glycosyl hydrolase 22 family.</text>
</comment>
<dbReference type="SUPFAM" id="SSF53955">
    <property type="entry name" value="Lysozyme-like"/>
    <property type="match status" value="1"/>
</dbReference>
<sequence length="200" mass="22599">MLGERVRDKEVVNDCRGGGVPYLRTQKKVQTVNLSSRKQTPKRSYLRAAGPRMLPLILILGLCLTLPAAHGKIFERCELASIMKRMELDGYTGYSLPNWVCTAYHESGFNTEAVNFNPGDKSKDYGIFQINSRRWCKDDRTPKSHNICHTPCSAFLQDNITQAVQCAKTVVSSQGMSAWVAWNTYCKEKDLSEWIKGCEL</sequence>
<evidence type="ECO:0000256" key="4">
    <source>
        <dbReference type="ARBA" id="ARBA00022529"/>
    </source>
</evidence>
<keyword evidence="10" id="KW-1133">Transmembrane helix</keyword>
<comment type="catalytic activity">
    <reaction evidence="1">
        <text>Hydrolysis of (1-&gt;4)-beta-linkages between N-acetylmuramic acid and N-acetyl-D-glucosamine residues in a peptidoglycan and between N-acetyl-D-glucosamine residues in chitodextrins.</text>
        <dbReference type="EC" id="3.2.1.17"/>
    </reaction>
</comment>
<evidence type="ECO:0000256" key="10">
    <source>
        <dbReference type="SAM" id="Phobius"/>
    </source>
</evidence>
<evidence type="ECO:0000256" key="2">
    <source>
        <dbReference type="ARBA" id="ARBA00010859"/>
    </source>
</evidence>
<dbReference type="PROSITE" id="PS00128">
    <property type="entry name" value="GLYCOSYL_HYDROL_F22_1"/>
    <property type="match status" value="1"/>
</dbReference>
<dbReference type="PRINTS" id="PR00137">
    <property type="entry name" value="LYSOZYME"/>
</dbReference>
<dbReference type="CDD" id="cd16897">
    <property type="entry name" value="LYZ_C"/>
    <property type="match status" value="1"/>
</dbReference>
<keyword evidence="6" id="KW-0378">Hydrolase</keyword>
<comment type="caution">
    <text evidence="12">The sequence shown here is derived from an EMBL/GenBank/DDBJ whole genome shotgun (WGS) entry which is preliminary data.</text>
</comment>
<reference evidence="12" key="1">
    <citation type="journal article" date="2022" name="bioRxiv">
        <title>Sequencing and chromosome-scale assembly of the giantPleurodeles waltlgenome.</title>
        <authorList>
            <person name="Brown T."/>
            <person name="Elewa A."/>
            <person name="Iarovenko S."/>
            <person name="Subramanian E."/>
            <person name="Araus A.J."/>
            <person name="Petzold A."/>
            <person name="Susuki M."/>
            <person name="Suzuki K.-i.T."/>
            <person name="Hayashi T."/>
            <person name="Toyoda A."/>
            <person name="Oliveira C."/>
            <person name="Osipova E."/>
            <person name="Leigh N.D."/>
            <person name="Simon A."/>
            <person name="Yun M.H."/>
        </authorList>
    </citation>
    <scope>NUCLEOTIDE SEQUENCE</scope>
    <source>
        <strain evidence="12">20211129_DDA</strain>
        <tissue evidence="12">Liver</tissue>
    </source>
</reference>
<evidence type="ECO:0000256" key="6">
    <source>
        <dbReference type="ARBA" id="ARBA00022801"/>
    </source>
</evidence>
<dbReference type="PRINTS" id="PR00135">
    <property type="entry name" value="LYZLACT"/>
</dbReference>
<gene>
    <name evidence="12" type="ORF">NDU88_002548</name>
</gene>
<feature type="transmembrane region" description="Helical" evidence="10">
    <location>
        <begin position="53"/>
        <end position="70"/>
    </location>
</feature>
<dbReference type="Proteomes" id="UP001066276">
    <property type="component" value="Chromosome 4_2"/>
</dbReference>
<keyword evidence="4" id="KW-0929">Antimicrobial</keyword>
<accession>A0AAV7SDZ6</accession>
<dbReference type="Gene3D" id="1.10.530.10">
    <property type="match status" value="1"/>
</dbReference>
<dbReference type="EMBL" id="JANPWB010000008">
    <property type="protein sequence ID" value="KAJ1162070.1"/>
    <property type="molecule type" value="Genomic_DNA"/>
</dbReference>
<dbReference type="Pfam" id="PF00062">
    <property type="entry name" value="Lys"/>
    <property type="match status" value="1"/>
</dbReference>
<dbReference type="PANTHER" id="PTHR11407">
    <property type="entry name" value="LYSOZYME C"/>
    <property type="match status" value="1"/>
</dbReference>
<evidence type="ECO:0000313" key="13">
    <source>
        <dbReference type="Proteomes" id="UP001066276"/>
    </source>
</evidence>
<dbReference type="InterPro" id="IPR019799">
    <property type="entry name" value="Glyco_hydro_22_CS"/>
</dbReference>
<evidence type="ECO:0000256" key="5">
    <source>
        <dbReference type="ARBA" id="ARBA00022638"/>
    </source>
</evidence>
<dbReference type="InterPro" id="IPR001916">
    <property type="entry name" value="Glyco_hydro_22"/>
</dbReference>
<dbReference type="SMART" id="SM00263">
    <property type="entry name" value="LYZ1"/>
    <property type="match status" value="1"/>
</dbReference>
<keyword evidence="8" id="KW-0326">Glycosidase</keyword>
<evidence type="ECO:0000313" key="12">
    <source>
        <dbReference type="EMBL" id="KAJ1162070.1"/>
    </source>
</evidence>
<dbReference type="AlphaFoldDB" id="A0AAV7SDZ6"/>
<dbReference type="EC" id="3.2.1.17" evidence="3"/>
<keyword evidence="10" id="KW-0812">Transmembrane</keyword>
<dbReference type="InterPro" id="IPR000974">
    <property type="entry name" value="Glyco_hydro_22_lys"/>
</dbReference>
<dbReference type="GO" id="GO:0042742">
    <property type="term" value="P:defense response to bacterium"/>
    <property type="evidence" value="ECO:0007669"/>
    <property type="project" value="UniProtKB-KW"/>
</dbReference>
<name>A0AAV7SDZ6_PLEWA</name>
<evidence type="ECO:0000256" key="8">
    <source>
        <dbReference type="ARBA" id="ARBA00023295"/>
    </source>
</evidence>
<keyword evidence="10" id="KW-0472">Membrane</keyword>
<evidence type="ECO:0000256" key="7">
    <source>
        <dbReference type="ARBA" id="ARBA00023157"/>
    </source>
</evidence>